<sequence>MALDIEFRQLLQRELGKTLDRITEDKKTNFSKIWQCKNEEDFLYGWHLGKVDDFCLNQYFIHYHKTPTEEDRDEIQGILLVHSKDFRDRLSNQ</sequence>
<proteinExistence type="predicted"/>
<dbReference type="Proteomes" id="UP000029384">
    <property type="component" value="Unassembled WGS sequence"/>
</dbReference>
<comment type="caution">
    <text evidence="1">The sequence shown here is derived from an EMBL/GenBank/DDBJ whole genome shotgun (WGS) entry which is preliminary data.</text>
</comment>
<protein>
    <submittedName>
        <fullName evidence="1">Uncharacterized protein</fullName>
    </submittedName>
</protein>
<name>A0A087S7G6_9ARCH</name>
<evidence type="ECO:0000313" key="2">
    <source>
        <dbReference type="Proteomes" id="UP000029384"/>
    </source>
</evidence>
<reference evidence="1 2" key="1">
    <citation type="submission" date="2014-06" db="EMBL/GenBank/DDBJ databases">
        <authorList>
            <person name="Ngugi D.K."/>
            <person name="Blom J."/>
            <person name="Alam I."/>
            <person name="Rashid M."/>
            <person name="Baalawi W."/>
            <person name="Zhang G."/>
            <person name="Hikmawan T."/>
            <person name="Guan Y."/>
            <person name="Antunes A."/>
            <person name="Siam R."/>
            <person name="El-Dorry H."/>
            <person name="Bajic V."/>
            <person name="Stingl U."/>
        </authorList>
    </citation>
    <scope>NUCLEOTIDE SEQUENCE [LARGE SCALE GENOMIC DNA]</scope>
    <source>
        <strain evidence="1">SCGC AAA799-B03</strain>
    </source>
</reference>
<dbReference type="AlphaFoldDB" id="A0A087S7G6"/>
<accession>A0A087S7G6</accession>
<organism evidence="1 2">
    <name type="scientific">Marine Group I thaumarchaeote SCGC AAA799-B03</name>
    <dbReference type="NCBI Taxonomy" id="1502289"/>
    <lineage>
        <taxon>Archaea</taxon>
        <taxon>Nitrososphaerota</taxon>
        <taxon>Marine Group I</taxon>
    </lineage>
</organism>
<gene>
    <name evidence="1" type="ORF">AAA799B03_00770</name>
</gene>
<keyword evidence="2" id="KW-1185">Reference proteome</keyword>
<dbReference type="EMBL" id="JOTA01000014">
    <property type="protein sequence ID" value="KFM21670.1"/>
    <property type="molecule type" value="Genomic_DNA"/>
</dbReference>
<evidence type="ECO:0000313" key="1">
    <source>
        <dbReference type="EMBL" id="KFM21670.1"/>
    </source>
</evidence>